<dbReference type="Gene3D" id="1.10.10.10">
    <property type="entry name" value="Winged helix-like DNA-binding domain superfamily/Winged helix DNA-binding domain"/>
    <property type="match status" value="1"/>
</dbReference>
<dbReference type="RefSeq" id="WP_188580466.1">
    <property type="nucleotide sequence ID" value="NZ_BMCT01000004.1"/>
</dbReference>
<dbReference type="EMBL" id="BMCT01000004">
    <property type="protein sequence ID" value="GGF70563.1"/>
    <property type="molecule type" value="Genomic_DNA"/>
</dbReference>
<dbReference type="Gene3D" id="2.60.120.10">
    <property type="entry name" value="Jelly Rolls"/>
    <property type="match status" value="1"/>
</dbReference>
<dbReference type="GO" id="GO:0003677">
    <property type="term" value="F:DNA binding"/>
    <property type="evidence" value="ECO:0007669"/>
    <property type="project" value="UniProtKB-KW"/>
</dbReference>
<dbReference type="GO" id="GO:0003700">
    <property type="term" value="F:DNA-binding transcription factor activity"/>
    <property type="evidence" value="ECO:0007669"/>
    <property type="project" value="TreeGrafter"/>
</dbReference>
<keyword evidence="8" id="KW-1185">Reference proteome</keyword>
<organism evidence="7 8">
    <name type="scientific">Azorhizobium oxalatiphilum</name>
    <dbReference type="NCBI Taxonomy" id="980631"/>
    <lineage>
        <taxon>Bacteria</taxon>
        <taxon>Pseudomonadati</taxon>
        <taxon>Pseudomonadota</taxon>
        <taxon>Alphaproteobacteria</taxon>
        <taxon>Hyphomicrobiales</taxon>
        <taxon>Xanthobacteraceae</taxon>
        <taxon>Azorhizobium</taxon>
    </lineage>
</organism>
<dbReference type="PANTHER" id="PTHR24567">
    <property type="entry name" value="CRP FAMILY TRANSCRIPTIONAL REGULATORY PROTEIN"/>
    <property type="match status" value="1"/>
</dbReference>
<feature type="domain" description="Cyclic nucleotide-binding" evidence="5">
    <location>
        <begin position="38"/>
        <end position="158"/>
    </location>
</feature>
<evidence type="ECO:0000313" key="8">
    <source>
        <dbReference type="Proteomes" id="UP000606044"/>
    </source>
</evidence>
<accession>A0A917FE35</accession>
<sequence>MRAQTTNAPARGAGGGYPPFAPATGKGGPPPVITEMSLFRGISAEDRARIFVRGRMMTFVRDEVALAEGEVPDLIFLIASGQFACRKTAASGLMFALCQLNAGTFFGESALVHGRASEMEVTATRRSTVWALPASDFCAAMEGHPSISRRLIDEMAVRIGVLATLSFEAATLKLEARLCRTIQKLALEADQLRDGGTVRPAPTHAELASMLGTTREVVSRAMMGLARRGVIETRRQEIHIQSVEGLFRSGR</sequence>
<feature type="region of interest" description="Disordered" evidence="4">
    <location>
        <begin position="1"/>
        <end position="26"/>
    </location>
</feature>
<gene>
    <name evidence="7" type="ORF">GCM10007301_32900</name>
</gene>
<protein>
    <submittedName>
        <fullName evidence="7">Transcriptional regulator</fullName>
    </submittedName>
</protein>
<evidence type="ECO:0000256" key="1">
    <source>
        <dbReference type="ARBA" id="ARBA00023015"/>
    </source>
</evidence>
<comment type="caution">
    <text evidence="7">The sequence shown here is derived from an EMBL/GenBank/DDBJ whole genome shotgun (WGS) entry which is preliminary data.</text>
</comment>
<dbReference type="InterPro" id="IPR036388">
    <property type="entry name" value="WH-like_DNA-bd_sf"/>
</dbReference>
<feature type="domain" description="HTH crp-type" evidence="6">
    <location>
        <begin position="172"/>
        <end position="244"/>
    </location>
</feature>
<dbReference type="GO" id="GO:0005829">
    <property type="term" value="C:cytosol"/>
    <property type="evidence" value="ECO:0007669"/>
    <property type="project" value="TreeGrafter"/>
</dbReference>
<evidence type="ECO:0000256" key="2">
    <source>
        <dbReference type="ARBA" id="ARBA00023125"/>
    </source>
</evidence>
<dbReference type="AlphaFoldDB" id="A0A917FE35"/>
<proteinExistence type="predicted"/>
<dbReference type="InterPro" id="IPR018490">
    <property type="entry name" value="cNMP-bd_dom_sf"/>
</dbReference>
<evidence type="ECO:0000313" key="7">
    <source>
        <dbReference type="EMBL" id="GGF70563.1"/>
    </source>
</evidence>
<keyword evidence="3" id="KW-0804">Transcription</keyword>
<dbReference type="CDD" id="cd00038">
    <property type="entry name" value="CAP_ED"/>
    <property type="match status" value="1"/>
</dbReference>
<dbReference type="InterPro" id="IPR050397">
    <property type="entry name" value="Env_Response_Regulators"/>
</dbReference>
<evidence type="ECO:0000259" key="5">
    <source>
        <dbReference type="PROSITE" id="PS50042"/>
    </source>
</evidence>
<dbReference type="Pfam" id="PF00027">
    <property type="entry name" value="cNMP_binding"/>
    <property type="match status" value="1"/>
</dbReference>
<dbReference type="PANTHER" id="PTHR24567:SF26">
    <property type="entry name" value="REGULATORY PROTEIN YEIL"/>
    <property type="match status" value="1"/>
</dbReference>
<dbReference type="Pfam" id="PF13545">
    <property type="entry name" value="HTH_Crp_2"/>
    <property type="match status" value="1"/>
</dbReference>
<keyword evidence="1" id="KW-0805">Transcription regulation</keyword>
<evidence type="ECO:0000256" key="4">
    <source>
        <dbReference type="SAM" id="MobiDB-lite"/>
    </source>
</evidence>
<keyword evidence="2" id="KW-0238">DNA-binding</keyword>
<reference evidence="7" key="2">
    <citation type="submission" date="2020-09" db="EMBL/GenBank/DDBJ databases">
        <authorList>
            <person name="Sun Q."/>
            <person name="Sedlacek I."/>
        </authorList>
    </citation>
    <scope>NUCLEOTIDE SEQUENCE</scope>
    <source>
        <strain evidence="7">CCM 7897</strain>
    </source>
</reference>
<dbReference type="SUPFAM" id="SSF46785">
    <property type="entry name" value="Winged helix' DNA-binding domain"/>
    <property type="match status" value="1"/>
</dbReference>
<dbReference type="InterPro" id="IPR036390">
    <property type="entry name" value="WH_DNA-bd_sf"/>
</dbReference>
<dbReference type="PROSITE" id="PS51063">
    <property type="entry name" value="HTH_CRP_2"/>
    <property type="match status" value="1"/>
</dbReference>
<dbReference type="PROSITE" id="PS50042">
    <property type="entry name" value="CNMP_BINDING_3"/>
    <property type="match status" value="1"/>
</dbReference>
<dbReference type="SUPFAM" id="SSF51206">
    <property type="entry name" value="cAMP-binding domain-like"/>
    <property type="match status" value="1"/>
</dbReference>
<evidence type="ECO:0000256" key="3">
    <source>
        <dbReference type="ARBA" id="ARBA00023163"/>
    </source>
</evidence>
<evidence type="ECO:0000259" key="6">
    <source>
        <dbReference type="PROSITE" id="PS51063"/>
    </source>
</evidence>
<name>A0A917FE35_9HYPH</name>
<dbReference type="SMART" id="SM00419">
    <property type="entry name" value="HTH_CRP"/>
    <property type="match status" value="1"/>
</dbReference>
<reference evidence="7" key="1">
    <citation type="journal article" date="2014" name="Int. J. Syst. Evol. Microbiol.">
        <title>Complete genome sequence of Corynebacterium casei LMG S-19264T (=DSM 44701T), isolated from a smear-ripened cheese.</title>
        <authorList>
            <consortium name="US DOE Joint Genome Institute (JGI-PGF)"/>
            <person name="Walter F."/>
            <person name="Albersmeier A."/>
            <person name="Kalinowski J."/>
            <person name="Ruckert C."/>
        </authorList>
    </citation>
    <scope>NUCLEOTIDE SEQUENCE</scope>
    <source>
        <strain evidence="7">CCM 7897</strain>
    </source>
</reference>
<dbReference type="SMART" id="SM00100">
    <property type="entry name" value="cNMP"/>
    <property type="match status" value="1"/>
</dbReference>
<dbReference type="InterPro" id="IPR014710">
    <property type="entry name" value="RmlC-like_jellyroll"/>
</dbReference>
<dbReference type="InterPro" id="IPR000595">
    <property type="entry name" value="cNMP-bd_dom"/>
</dbReference>
<dbReference type="InterPro" id="IPR012318">
    <property type="entry name" value="HTH_CRP"/>
</dbReference>
<dbReference type="Proteomes" id="UP000606044">
    <property type="component" value="Unassembled WGS sequence"/>
</dbReference>